<dbReference type="Pfam" id="PF03732">
    <property type="entry name" value="Retrotrans_gag"/>
    <property type="match status" value="1"/>
</dbReference>
<dbReference type="EMBL" id="CM003380">
    <property type="protein sequence ID" value="KOM54503.1"/>
    <property type="molecule type" value="Genomic_DNA"/>
</dbReference>
<organism evidence="3 4">
    <name type="scientific">Phaseolus angularis</name>
    <name type="common">Azuki bean</name>
    <name type="synonym">Vigna angularis</name>
    <dbReference type="NCBI Taxonomy" id="3914"/>
    <lineage>
        <taxon>Eukaryota</taxon>
        <taxon>Viridiplantae</taxon>
        <taxon>Streptophyta</taxon>
        <taxon>Embryophyta</taxon>
        <taxon>Tracheophyta</taxon>
        <taxon>Spermatophyta</taxon>
        <taxon>Magnoliopsida</taxon>
        <taxon>eudicotyledons</taxon>
        <taxon>Gunneridae</taxon>
        <taxon>Pentapetalae</taxon>
        <taxon>rosids</taxon>
        <taxon>fabids</taxon>
        <taxon>Fabales</taxon>
        <taxon>Fabaceae</taxon>
        <taxon>Papilionoideae</taxon>
        <taxon>50 kb inversion clade</taxon>
        <taxon>NPAAA clade</taxon>
        <taxon>indigoferoid/millettioid clade</taxon>
        <taxon>Phaseoleae</taxon>
        <taxon>Vigna</taxon>
    </lineage>
</organism>
<protein>
    <recommendedName>
        <fullName evidence="2">Retrotransposon gag domain-containing protein</fullName>
    </recommendedName>
</protein>
<evidence type="ECO:0000313" key="3">
    <source>
        <dbReference type="EMBL" id="KOM54503.1"/>
    </source>
</evidence>
<dbReference type="STRING" id="3914.A0A0L9VHQ0"/>
<feature type="domain" description="Retrotransposon gag" evidence="2">
    <location>
        <begin position="86"/>
        <end position="175"/>
    </location>
</feature>
<dbReference type="Gramene" id="KOM54503">
    <property type="protein sequence ID" value="KOM54503"/>
    <property type="gene ID" value="LR48_Vigan10g039500"/>
</dbReference>
<dbReference type="OMA" id="MMETILL"/>
<accession>A0A0L9VHQ0</accession>
<gene>
    <name evidence="3" type="ORF">LR48_Vigan10g039500</name>
</gene>
<dbReference type="AlphaFoldDB" id="A0A0L9VHQ0"/>
<evidence type="ECO:0000256" key="1">
    <source>
        <dbReference type="SAM" id="MobiDB-lite"/>
    </source>
</evidence>
<dbReference type="InterPro" id="IPR005162">
    <property type="entry name" value="Retrotrans_gag_dom"/>
</dbReference>
<proteinExistence type="predicted"/>
<dbReference type="Proteomes" id="UP000053144">
    <property type="component" value="Chromosome 10"/>
</dbReference>
<reference evidence="4" key="1">
    <citation type="journal article" date="2015" name="Proc. Natl. Acad. Sci. U.S.A.">
        <title>Genome sequencing of adzuki bean (Vigna angularis) provides insight into high starch and low fat accumulation and domestication.</title>
        <authorList>
            <person name="Yang K."/>
            <person name="Tian Z."/>
            <person name="Chen C."/>
            <person name="Luo L."/>
            <person name="Zhao B."/>
            <person name="Wang Z."/>
            <person name="Yu L."/>
            <person name="Li Y."/>
            <person name="Sun Y."/>
            <person name="Li W."/>
            <person name="Chen Y."/>
            <person name="Li Y."/>
            <person name="Zhang Y."/>
            <person name="Ai D."/>
            <person name="Zhao J."/>
            <person name="Shang C."/>
            <person name="Ma Y."/>
            <person name="Wu B."/>
            <person name="Wang M."/>
            <person name="Gao L."/>
            <person name="Sun D."/>
            <person name="Zhang P."/>
            <person name="Guo F."/>
            <person name="Wang W."/>
            <person name="Li Y."/>
            <person name="Wang J."/>
            <person name="Varshney R.K."/>
            <person name="Wang J."/>
            <person name="Ling H.Q."/>
            <person name="Wan P."/>
        </authorList>
    </citation>
    <scope>NUCLEOTIDE SEQUENCE</scope>
    <source>
        <strain evidence="4">cv. Jingnong 6</strain>
    </source>
</reference>
<feature type="region of interest" description="Disordered" evidence="1">
    <location>
        <begin position="1"/>
        <end position="44"/>
    </location>
</feature>
<evidence type="ECO:0000313" key="4">
    <source>
        <dbReference type="Proteomes" id="UP000053144"/>
    </source>
</evidence>
<evidence type="ECO:0000259" key="2">
    <source>
        <dbReference type="Pfam" id="PF03732"/>
    </source>
</evidence>
<name>A0A0L9VHQ0_PHAAN</name>
<sequence length="239" mass="27119">MRMMGARARTTDDHSDGSQGFVNDHGGGRPHDGRGGGGGERLETLPNWRRRVELPTFEGTDPLNWINRVEKFFAIQRVAEEEKVELAHISMEGSAGYWFKFWQDKAKNQSWEGLKEALMIRFESRHRGGIFERMAAIRQTATVEEYVREFEALAGQTKEFSDHQLLGYFLAGLREELRCQMRPHDPRDLMTAMKIARDVEEALRGLGLTGWVGTKNPSPWGRPFGGGAVVARTEPQRST</sequence>